<gene>
    <name evidence="2" type="ORF">GCM10009549_36900</name>
</gene>
<organism evidence="2 3">
    <name type="scientific">Streptomyces thermoalcalitolerans</name>
    <dbReference type="NCBI Taxonomy" id="65605"/>
    <lineage>
        <taxon>Bacteria</taxon>
        <taxon>Bacillati</taxon>
        <taxon>Actinomycetota</taxon>
        <taxon>Actinomycetes</taxon>
        <taxon>Kitasatosporales</taxon>
        <taxon>Streptomycetaceae</taxon>
        <taxon>Streptomyces</taxon>
    </lineage>
</organism>
<feature type="region of interest" description="Disordered" evidence="1">
    <location>
        <begin position="70"/>
        <end position="95"/>
    </location>
</feature>
<dbReference type="EMBL" id="BAAAHG010000031">
    <property type="protein sequence ID" value="GAA0918975.1"/>
    <property type="molecule type" value="Genomic_DNA"/>
</dbReference>
<comment type="caution">
    <text evidence="2">The sequence shown here is derived from an EMBL/GenBank/DDBJ whole genome shotgun (WGS) entry which is preliminary data.</text>
</comment>
<proteinExistence type="predicted"/>
<reference evidence="3" key="1">
    <citation type="journal article" date="2019" name="Int. J. Syst. Evol. Microbiol.">
        <title>The Global Catalogue of Microorganisms (GCM) 10K type strain sequencing project: providing services to taxonomists for standard genome sequencing and annotation.</title>
        <authorList>
            <consortium name="The Broad Institute Genomics Platform"/>
            <consortium name="The Broad Institute Genome Sequencing Center for Infectious Disease"/>
            <person name="Wu L."/>
            <person name="Ma J."/>
        </authorList>
    </citation>
    <scope>NUCLEOTIDE SEQUENCE [LARGE SCALE GENOMIC DNA]</scope>
    <source>
        <strain evidence="3">JCM 10673</strain>
    </source>
</reference>
<evidence type="ECO:0000256" key="1">
    <source>
        <dbReference type="SAM" id="MobiDB-lite"/>
    </source>
</evidence>
<protein>
    <submittedName>
        <fullName evidence="2">Uncharacterized protein</fullName>
    </submittedName>
</protein>
<dbReference type="Proteomes" id="UP001501005">
    <property type="component" value="Unassembled WGS sequence"/>
</dbReference>
<accession>A0ABP3ZBF2</accession>
<sequence>MGSVQRHDGIAQKPPGVLKVGDVVQLDAGHASDPHSVFAHLSTFRLELPFDDAAPESTASSSCASKWLSGRRLPVGSPLDRLLLRNRPPHRGNRL</sequence>
<keyword evidence="3" id="KW-1185">Reference proteome</keyword>
<evidence type="ECO:0000313" key="2">
    <source>
        <dbReference type="EMBL" id="GAA0918975.1"/>
    </source>
</evidence>
<name>A0ABP3ZBF2_9ACTN</name>
<evidence type="ECO:0000313" key="3">
    <source>
        <dbReference type="Proteomes" id="UP001501005"/>
    </source>
</evidence>